<evidence type="ECO:0000256" key="1">
    <source>
        <dbReference type="SAM" id="MobiDB-lite"/>
    </source>
</evidence>
<feature type="region of interest" description="Disordered" evidence="1">
    <location>
        <begin position="1"/>
        <end position="20"/>
    </location>
</feature>
<reference evidence="6 7" key="1">
    <citation type="journal article" date="2018" name="BMC Genomics">
        <title>Genomic evidence for intraspecific hybridization in a clonal and extremely halotolerant yeast.</title>
        <authorList>
            <person name="Gostincar C."/>
            <person name="Stajich J.E."/>
            <person name="Zupancic J."/>
            <person name="Zalar P."/>
            <person name="Gunde-Cimerman N."/>
        </authorList>
    </citation>
    <scope>NUCLEOTIDE SEQUENCE [LARGE SCALE GENOMIC DNA]</scope>
    <source>
        <strain evidence="5 7">EXF-6651</strain>
        <strain evidence="4 9">EXF-6654</strain>
        <strain evidence="2 8">EXF-6656</strain>
        <strain evidence="3 6">EXF-6669</strain>
    </source>
</reference>
<dbReference type="SUPFAM" id="SSF51556">
    <property type="entry name" value="Metallo-dependent hydrolases"/>
    <property type="match status" value="1"/>
</dbReference>
<gene>
    <name evidence="5" type="ORF">D0866_14535</name>
    <name evidence="3" type="ORF">D0867_13554</name>
    <name evidence="4" type="ORF">D0868_05196</name>
    <name evidence="2" type="ORF">D0869_14365</name>
</gene>
<dbReference type="EMBL" id="QWIL01002320">
    <property type="protein sequence ID" value="RMX95293.1"/>
    <property type="molecule type" value="Genomic_DNA"/>
</dbReference>
<evidence type="ECO:0008006" key="10">
    <source>
        <dbReference type="Google" id="ProtNLM"/>
    </source>
</evidence>
<evidence type="ECO:0000313" key="3">
    <source>
        <dbReference type="EMBL" id="RMX95293.1"/>
    </source>
</evidence>
<dbReference type="Gene3D" id="3.20.20.140">
    <property type="entry name" value="Metal-dependent hydrolases"/>
    <property type="match status" value="2"/>
</dbReference>
<dbReference type="EMBL" id="QWIM01002640">
    <property type="protein sequence ID" value="RMY10062.1"/>
    <property type="molecule type" value="Genomic_DNA"/>
</dbReference>
<evidence type="ECO:0000313" key="8">
    <source>
        <dbReference type="Proteomes" id="UP000281245"/>
    </source>
</evidence>
<evidence type="ECO:0000313" key="4">
    <source>
        <dbReference type="EMBL" id="RMY07725.1"/>
    </source>
</evidence>
<sequence length="282" mass="29317">MTSPKPQPPSPNSRAPTSKSSCRGLWDCHVHLTGMHTVTGSAFISSQQNMALTGARLAKDAQLLLDAGFTSVREMAGYGIQLAAAIEEGSAVGPTIYSSNSIISPTGGHADLHTMPKSWFEDACNHGLPMRTCDGVPESDEMGVMVEEGHAGPNASSAPTATANPASWPRCTPASRRIEHGSYLDAEAAQLMKEKDAVLVATRLIVENGLALGEALPSPAGYAKLLAVAEKPMASDATSRSCTGVTLRPRGHRIPAALSPGANLIRQGLNGKEIILSCPSGA</sequence>
<feature type="region of interest" description="Disordered" evidence="1">
    <location>
        <begin position="149"/>
        <end position="172"/>
    </location>
</feature>
<dbReference type="Proteomes" id="UP000281245">
    <property type="component" value="Unassembled WGS sequence"/>
</dbReference>
<dbReference type="Proteomes" id="UP000271337">
    <property type="component" value="Unassembled WGS sequence"/>
</dbReference>
<protein>
    <recommendedName>
        <fullName evidence="10">Amidohydrolase-related domain-containing protein</fullName>
    </recommendedName>
</protein>
<dbReference type="PANTHER" id="PTHR43135">
    <property type="entry name" value="ALPHA-D-RIBOSE 1-METHYLPHOSPHONATE 5-TRIPHOSPHATE DIPHOSPHATASE"/>
    <property type="match status" value="1"/>
</dbReference>
<evidence type="ECO:0000313" key="6">
    <source>
        <dbReference type="Proteomes" id="UP000271337"/>
    </source>
</evidence>
<dbReference type="PANTHER" id="PTHR43135:SF3">
    <property type="entry name" value="ALPHA-D-RIBOSE 1-METHYLPHOSPHONATE 5-TRIPHOSPHATE DIPHOSPHATASE"/>
    <property type="match status" value="1"/>
</dbReference>
<evidence type="ECO:0000313" key="5">
    <source>
        <dbReference type="EMBL" id="RMY10062.1"/>
    </source>
</evidence>
<dbReference type="InterPro" id="IPR032466">
    <property type="entry name" value="Metal_Hydrolase"/>
</dbReference>
<dbReference type="AlphaFoldDB" id="A0A3M6YXE0"/>
<evidence type="ECO:0000313" key="2">
    <source>
        <dbReference type="EMBL" id="RMX72682.1"/>
    </source>
</evidence>
<feature type="compositionally biased region" description="Pro residues" evidence="1">
    <location>
        <begin position="1"/>
        <end position="11"/>
    </location>
</feature>
<evidence type="ECO:0000313" key="9">
    <source>
        <dbReference type="Proteomes" id="UP000282582"/>
    </source>
</evidence>
<dbReference type="EMBL" id="QWIJ01002089">
    <property type="protein sequence ID" value="RMX72682.1"/>
    <property type="molecule type" value="Genomic_DNA"/>
</dbReference>
<dbReference type="EMBL" id="QWIK01000353">
    <property type="protein sequence ID" value="RMY07725.1"/>
    <property type="molecule type" value="Genomic_DNA"/>
</dbReference>
<proteinExistence type="predicted"/>
<organism evidence="4 9">
    <name type="scientific">Hortaea werneckii</name>
    <name type="common">Black yeast</name>
    <name type="synonym">Cladosporium werneckii</name>
    <dbReference type="NCBI Taxonomy" id="91943"/>
    <lineage>
        <taxon>Eukaryota</taxon>
        <taxon>Fungi</taxon>
        <taxon>Dikarya</taxon>
        <taxon>Ascomycota</taxon>
        <taxon>Pezizomycotina</taxon>
        <taxon>Dothideomycetes</taxon>
        <taxon>Dothideomycetidae</taxon>
        <taxon>Mycosphaerellales</taxon>
        <taxon>Teratosphaeriaceae</taxon>
        <taxon>Hortaea</taxon>
    </lineage>
</organism>
<accession>A0A3M6YXE0</accession>
<dbReference type="InterPro" id="IPR051781">
    <property type="entry name" value="Metallo-dep_Hydrolase"/>
</dbReference>
<dbReference type="Proteomes" id="UP000276864">
    <property type="component" value="Unassembled WGS sequence"/>
</dbReference>
<feature type="compositionally biased region" description="Low complexity" evidence="1">
    <location>
        <begin position="153"/>
        <end position="167"/>
    </location>
</feature>
<name>A0A3M6YXE0_HORWE</name>
<dbReference type="OrthoDB" id="194468at2759"/>
<comment type="caution">
    <text evidence="4">The sequence shown here is derived from an EMBL/GenBank/DDBJ whole genome shotgun (WGS) entry which is preliminary data.</text>
</comment>
<evidence type="ECO:0000313" key="7">
    <source>
        <dbReference type="Proteomes" id="UP000276864"/>
    </source>
</evidence>
<dbReference type="Proteomes" id="UP000282582">
    <property type="component" value="Unassembled WGS sequence"/>
</dbReference>